<evidence type="ECO:0000256" key="7">
    <source>
        <dbReference type="ARBA" id="ARBA00022777"/>
    </source>
</evidence>
<comment type="pathway">
    <text evidence="3 11">Cofactor biosynthesis; thiamine diphosphate biosynthesis; 4-methyl-5-(2-phosphoethyl)-thiazole from 5-(2-hydroxyethyl)-4-methylthiazole: step 1/1.</text>
</comment>
<keyword evidence="6 11" id="KW-0547">Nucleotide-binding</keyword>
<dbReference type="GO" id="GO:0004417">
    <property type="term" value="F:hydroxyethylthiazole kinase activity"/>
    <property type="evidence" value="ECO:0007669"/>
    <property type="project" value="UniProtKB-UniRule"/>
</dbReference>
<dbReference type="UniPathway" id="UPA00060">
    <property type="reaction ID" value="UER00139"/>
</dbReference>
<evidence type="ECO:0000313" key="13">
    <source>
        <dbReference type="Proteomes" id="UP000095546"/>
    </source>
</evidence>
<comment type="similarity">
    <text evidence="11">Belongs to the Thz kinase family.</text>
</comment>
<keyword evidence="4 11" id="KW-0808">Transferase</keyword>
<protein>
    <recommendedName>
        <fullName evidence="11">Hydroxyethylthiazole kinase</fullName>
        <ecNumber evidence="11">2.7.1.50</ecNumber>
    </recommendedName>
    <alternativeName>
        <fullName evidence="11">4-methyl-5-beta-hydroxyethylthiazole kinase</fullName>
        <shortName evidence="11">TH kinase</shortName>
        <shortName evidence="11">Thz kinase</shortName>
    </alternativeName>
</protein>
<evidence type="ECO:0000256" key="10">
    <source>
        <dbReference type="ARBA" id="ARBA00022977"/>
    </source>
</evidence>
<evidence type="ECO:0000256" key="4">
    <source>
        <dbReference type="ARBA" id="ARBA00022679"/>
    </source>
</evidence>
<keyword evidence="13" id="KW-1185">Reference proteome</keyword>
<feature type="binding site" evidence="11">
    <location>
        <position position="178"/>
    </location>
    <ligand>
        <name>ATP</name>
        <dbReference type="ChEBI" id="CHEBI:30616"/>
    </ligand>
</feature>
<dbReference type="PIRSF" id="PIRSF000513">
    <property type="entry name" value="Thz_kinase"/>
    <property type="match status" value="1"/>
</dbReference>
<evidence type="ECO:0000256" key="11">
    <source>
        <dbReference type="HAMAP-Rule" id="MF_00228"/>
    </source>
</evidence>
<dbReference type="GO" id="GO:0000287">
    <property type="term" value="F:magnesium ion binding"/>
    <property type="evidence" value="ECO:0007669"/>
    <property type="project" value="UniProtKB-UniRule"/>
</dbReference>
<dbReference type="GeneID" id="83710867"/>
<feature type="binding site" evidence="11">
    <location>
        <position position="49"/>
    </location>
    <ligand>
        <name>substrate</name>
    </ligand>
</feature>
<feature type="binding site" evidence="11">
    <location>
        <position position="124"/>
    </location>
    <ligand>
        <name>ATP</name>
        <dbReference type="ChEBI" id="CHEBI:30616"/>
    </ligand>
</feature>
<feature type="binding site" evidence="11">
    <location>
        <position position="205"/>
    </location>
    <ligand>
        <name>substrate</name>
    </ligand>
</feature>
<proteinExistence type="inferred from homology"/>
<keyword evidence="8 11" id="KW-0067">ATP-binding</keyword>
<evidence type="ECO:0000256" key="8">
    <source>
        <dbReference type="ARBA" id="ARBA00022840"/>
    </source>
</evidence>
<dbReference type="GO" id="GO:0009228">
    <property type="term" value="P:thiamine biosynthetic process"/>
    <property type="evidence" value="ECO:0007669"/>
    <property type="project" value="UniProtKB-KW"/>
</dbReference>
<dbReference type="Pfam" id="PF02110">
    <property type="entry name" value="HK"/>
    <property type="match status" value="1"/>
</dbReference>
<keyword evidence="7 11" id="KW-0418">Kinase</keyword>
<evidence type="ECO:0000313" key="12">
    <source>
        <dbReference type="EMBL" id="CUN58147.1"/>
    </source>
</evidence>
<evidence type="ECO:0000256" key="9">
    <source>
        <dbReference type="ARBA" id="ARBA00022842"/>
    </source>
</evidence>
<dbReference type="Gene3D" id="3.40.1190.20">
    <property type="match status" value="1"/>
</dbReference>
<sequence length="275" mass="28600">MDCESIQREIAATVRRTKEDCPFVPSITNSVTMELVANAQLAAGGSAAMVYLPDEGEGVAAAGESFYINLGTVMPFYAETLPRTVRALHEHRRRWVLDPVAIGIGSLRTELLRCFRAMPPAVVRGNASEIIALANLWGLDTGAAKGGVRGVDATDSVGAARPAAEALASFIDGAVAVSGEWDLVTDGTVTVRSEGGSPLFTKITGAGCSLGGVTAVYLAEASPFIAALTAVQAYNLAGTRAQREAKGPGSFRAAFLDALYRAKPGAIAENPFALI</sequence>
<evidence type="ECO:0000256" key="2">
    <source>
        <dbReference type="ARBA" id="ARBA00001946"/>
    </source>
</evidence>
<evidence type="ECO:0000256" key="3">
    <source>
        <dbReference type="ARBA" id="ARBA00004868"/>
    </source>
</evidence>
<dbReference type="InterPro" id="IPR029056">
    <property type="entry name" value="Ribokinase-like"/>
</dbReference>
<gene>
    <name evidence="11 12" type="primary">thiM</name>
    <name evidence="12" type="ORF">ERS852385_00823</name>
</gene>
<dbReference type="GO" id="GO:0009229">
    <property type="term" value="P:thiamine diphosphate biosynthetic process"/>
    <property type="evidence" value="ECO:0007669"/>
    <property type="project" value="UniProtKB-UniRule"/>
</dbReference>
<keyword evidence="10 11" id="KW-0784">Thiamine biosynthesis</keyword>
<dbReference type="SUPFAM" id="SSF53613">
    <property type="entry name" value="Ribokinase-like"/>
    <property type="match status" value="1"/>
</dbReference>
<keyword evidence="5 11" id="KW-0479">Metal-binding</keyword>
<comment type="function">
    <text evidence="11">Catalyzes the phosphorylation of the hydroxyl group of 4-methyl-5-beta-hydroxyethylthiazole (THZ).</text>
</comment>
<organism evidence="12 13">
    <name type="scientific">Mitsuokella jalaludinii</name>
    <dbReference type="NCBI Taxonomy" id="187979"/>
    <lineage>
        <taxon>Bacteria</taxon>
        <taxon>Bacillati</taxon>
        <taxon>Bacillota</taxon>
        <taxon>Negativicutes</taxon>
        <taxon>Selenomonadales</taxon>
        <taxon>Selenomonadaceae</taxon>
        <taxon>Mitsuokella</taxon>
    </lineage>
</organism>
<dbReference type="HAMAP" id="MF_00228">
    <property type="entry name" value="Thz_kinase"/>
    <property type="match status" value="1"/>
</dbReference>
<dbReference type="RefSeq" id="WP_036377361.1">
    <property type="nucleotide sequence ID" value="NZ_CABIWZ010000003.1"/>
</dbReference>
<dbReference type="EMBL" id="CYYU01000003">
    <property type="protein sequence ID" value="CUN58147.1"/>
    <property type="molecule type" value="Genomic_DNA"/>
</dbReference>
<dbReference type="InterPro" id="IPR000417">
    <property type="entry name" value="Hyethyz_kinase"/>
</dbReference>
<name>A0A173Y4M5_9FIRM</name>
<dbReference type="AlphaFoldDB" id="A0A173Y4M5"/>
<reference evidence="12 13" key="1">
    <citation type="submission" date="2015-09" db="EMBL/GenBank/DDBJ databases">
        <authorList>
            <consortium name="Pathogen Informatics"/>
        </authorList>
    </citation>
    <scope>NUCLEOTIDE SEQUENCE [LARGE SCALE GENOMIC DNA]</scope>
    <source>
        <strain evidence="12 13">2789STDY5608828</strain>
    </source>
</reference>
<evidence type="ECO:0000256" key="5">
    <source>
        <dbReference type="ARBA" id="ARBA00022723"/>
    </source>
</evidence>
<dbReference type="eggNOG" id="COG2145">
    <property type="taxonomic scope" value="Bacteria"/>
</dbReference>
<evidence type="ECO:0000256" key="1">
    <source>
        <dbReference type="ARBA" id="ARBA00001771"/>
    </source>
</evidence>
<dbReference type="GO" id="GO:0005524">
    <property type="term" value="F:ATP binding"/>
    <property type="evidence" value="ECO:0007669"/>
    <property type="project" value="UniProtKB-UniRule"/>
</dbReference>
<keyword evidence="9 11" id="KW-0460">Magnesium</keyword>
<comment type="cofactor">
    <cofactor evidence="2 11">
        <name>Mg(2+)</name>
        <dbReference type="ChEBI" id="CHEBI:18420"/>
    </cofactor>
</comment>
<dbReference type="STRING" id="187979.ERS852385_00823"/>
<dbReference type="OrthoDB" id="9778146at2"/>
<dbReference type="EC" id="2.7.1.50" evidence="11"/>
<dbReference type="CDD" id="cd01170">
    <property type="entry name" value="THZ_kinase"/>
    <property type="match status" value="1"/>
</dbReference>
<comment type="catalytic activity">
    <reaction evidence="1 11">
        <text>5-(2-hydroxyethyl)-4-methylthiazole + ATP = 4-methyl-5-(2-phosphooxyethyl)-thiazole + ADP + H(+)</text>
        <dbReference type="Rhea" id="RHEA:24212"/>
        <dbReference type="ChEBI" id="CHEBI:15378"/>
        <dbReference type="ChEBI" id="CHEBI:17957"/>
        <dbReference type="ChEBI" id="CHEBI:30616"/>
        <dbReference type="ChEBI" id="CHEBI:58296"/>
        <dbReference type="ChEBI" id="CHEBI:456216"/>
        <dbReference type="EC" id="2.7.1.50"/>
    </reaction>
</comment>
<evidence type="ECO:0000256" key="6">
    <source>
        <dbReference type="ARBA" id="ARBA00022741"/>
    </source>
</evidence>
<accession>A0A173Y4M5</accession>
<dbReference type="Proteomes" id="UP000095546">
    <property type="component" value="Unassembled WGS sequence"/>
</dbReference>
<dbReference type="PRINTS" id="PR01099">
    <property type="entry name" value="HYETHTZKNASE"/>
</dbReference>